<reference evidence="1 2" key="1">
    <citation type="journal article" date="2019" name="Nat. Ecol. Evol.">
        <title>Megaphylogeny resolves global patterns of mushroom evolution.</title>
        <authorList>
            <person name="Varga T."/>
            <person name="Krizsan K."/>
            <person name="Foldi C."/>
            <person name="Dima B."/>
            <person name="Sanchez-Garcia M."/>
            <person name="Sanchez-Ramirez S."/>
            <person name="Szollosi G.J."/>
            <person name="Szarkandi J.G."/>
            <person name="Papp V."/>
            <person name="Albert L."/>
            <person name="Andreopoulos W."/>
            <person name="Angelini C."/>
            <person name="Antonin V."/>
            <person name="Barry K.W."/>
            <person name="Bougher N.L."/>
            <person name="Buchanan P."/>
            <person name="Buyck B."/>
            <person name="Bense V."/>
            <person name="Catcheside P."/>
            <person name="Chovatia M."/>
            <person name="Cooper J."/>
            <person name="Damon W."/>
            <person name="Desjardin D."/>
            <person name="Finy P."/>
            <person name="Geml J."/>
            <person name="Haridas S."/>
            <person name="Hughes K."/>
            <person name="Justo A."/>
            <person name="Karasinski D."/>
            <person name="Kautmanova I."/>
            <person name="Kiss B."/>
            <person name="Kocsube S."/>
            <person name="Kotiranta H."/>
            <person name="LaButti K.M."/>
            <person name="Lechner B.E."/>
            <person name="Liimatainen K."/>
            <person name="Lipzen A."/>
            <person name="Lukacs Z."/>
            <person name="Mihaltcheva S."/>
            <person name="Morgado L.N."/>
            <person name="Niskanen T."/>
            <person name="Noordeloos M.E."/>
            <person name="Ohm R.A."/>
            <person name="Ortiz-Santana B."/>
            <person name="Ovrebo C."/>
            <person name="Racz N."/>
            <person name="Riley R."/>
            <person name="Savchenko A."/>
            <person name="Shiryaev A."/>
            <person name="Soop K."/>
            <person name="Spirin V."/>
            <person name="Szebenyi C."/>
            <person name="Tomsovsky M."/>
            <person name="Tulloss R.E."/>
            <person name="Uehling J."/>
            <person name="Grigoriev I.V."/>
            <person name="Vagvolgyi C."/>
            <person name="Papp T."/>
            <person name="Martin F.M."/>
            <person name="Miettinen O."/>
            <person name="Hibbett D.S."/>
            <person name="Nagy L.G."/>
        </authorList>
    </citation>
    <scope>NUCLEOTIDE SEQUENCE [LARGE SCALE GENOMIC DNA]</scope>
    <source>
        <strain evidence="1 2">CBS 962.96</strain>
    </source>
</reference>
<evidence type="ECO:0000313" key="1">
    <source>
        <dbReference type="EMBL" id="THU88805.1"/>
    </source>
</evidence>
<evidence type="ECO:0000313" key="2">
    <source>
        <dbReference type="Proteomes" id="UP000297245"/>
    </source>
</evidence>
<dbReference type="AlphaFoldDB" id="A0A4V6T579"/>
<keyword evidence="2" id="KW-1185">Reference proteome</keyword>
<name>A0A4V6T579_DENBC</name>
<proteinExistence type="predicted"/>
<accession>A0A4V6T579</accession>
<dbReference type="OrthoDB" id="2996389at2759"/>
<protein>
    <submittedName>
        <fullName evidence="1">Uncharacterized protein</fullName>
    </submittedName>
</protein>
<organism evidence="1 2">
    <name type="scientific">Dendrothele bispora (strain CBS 962.96)</name>
    <dbReference type="NCBI Taxonomy" id="1314807"/>
    <lineage>
        <taxon>Eukaryota</taxon>
        <taxon>Fungi</taxon>
        <taxon>Dikarya</taxon>
        <taxon>Basidiomycota</taxon>
        <taxon>Agaricomycotina</taxon>
        <taxon>Agaricomycetes</taxon>
        <taxon>Agaricomycetidae</taxon>
        <taxon>Agaricales</taxon>
        <taxon>Agaricales incertae sedis</taxon>
        <taxon>Dendrothele</taxon>
    </lineage>
</organism>
<dbReference type="EMBL" id="ML179394">
    <property type="protein sequence ID" value="THU88805.1"/>
    <property type="molecule type" value="Genomic_DNA"/>
</dbReference>
<dbReference type="Proteomes" id="UP000297245">
    <property type="component" value="Unassembled WGS sequence"/>
</dbReference>
<gene>
    <name evidence="1" type="ORF">K435DRAFT_304093</name>
</gene>
<sequence length="269" mass="30332">MPPKLKLPKAPKVKLKEYNEPDDAKYVVVAEPWADLPSNGDNRKVQSFSNNVGGWFEKMLGPGARVSAIFHMLDKRRHVIVELPYNVDVRSILGAHYTERFMKTGLIKPPTFIYEYNFKRFGHPGNKLGFTLSTPTYSSKDLPHLFAYFHEDYPVPSLPPPPKGEYNALPIPMDVSHRLTQGKLERSNFQPVASSSFLTDSASSTQGLKPPVPASTLPLLHLLTLPTNHQPKSPYHQTQTHLHLTRDHLIYTLFLGVASFVPRLMNQGL</sequence>